<reference evidence="5" key="1">
    <citation type="submission" date="2018-12" db="EMBL/GenBank/DDBJ databases">
        <title>Tengunoibacter tsumagoiensis gen. nov., sp. nov., Dictyobacter kobayashii sp. nov., D. alpinus sp. nov., and D. joshuensis sp. nov. and description of Dictyobacteraceae fam. nov. within the order Ktedonobacterales isolated from Tengu-no-mugimeshi.</title>
        <authorList>
            <person name="Wang C.M."/>
            <person name="Zheng Y."/>
            <person name="Sakai Y."/>
            <person name="Toyoda A."/>
            <person name="Minakuchi Y."/>
            <person name="Abe K."/>
            <person name="Yokota A."/>
            <person name="Yabe S."/>
        </authorList>
    </citation>
    <scope>NUCLEOTIDE SEQUENCE [LARGE SCALE GENOMIC DNA]</scope>
    <source>
        <strain evidence="5">S-27</strain>
    </source>
</reference>
<dbReference type="Gene3D" id="3.40.50.720">
    <property type="entry name" value="NAD(P)-binding Rossmann-like Domain"/>
    <property type="match status" value="1"/>
</dbReference>
<accession>A0A401ZQL5</accession>
<dbReference type="PANTHER" id="PTHR43639:SF1">
    <property type="entry name" value="SHORT-CHAIN DEHYDROGENASE_REDUCTASE FAMILY PROTEIN"/>
    <property type="match status" value="1"/>
</dbReference>
<name>A0A401ZQL5_9CHLR</name>
<dbReference type="RefSeq" id="WP_218031054.1">
    <property type="nucleotide sequence ID" value="NZ_BIFQ01000002.1"/>
</dbReference>
<evidence type="ECO:0000313" key="5">
    <source>
        <dbReference type="Proteomes" id="UP000287224"/>
    </source>
</evidence>
<protein>
    <submittedName>
        <fullName evidence="4">3-ketoacyl-ACP reductase</fullName>
    </submittedName>
</protein>
<dbReference type="Pfam" id="PF13561">
    <property type="entry name" value="adh_short_C2"/>
    <property type="match status" value="1"/>
</dbReference>
<keyword evidence="2" id="KW-0560">Oxidoreductase</keyword>
<dbReference type="EMBL" id="BIFQ01000002">
    <property type="protein sequence ID" value="GCE09159.1"/>
    <property type="molecule type" value="Genomic_DNA"/>
</dbReference>
<dbReference type="Proteomes" id="UP000287224">
    <property type="component" value="Unassembled WGS sequence"/>
</dbReference>
<evidence type="ECO:0000256" key="1">
    <source>
        <dbReference type="ARBA" id="ARBA00006484"/>
    </source>
</evidence>
<dbReference type="FunFam" id="3.40.50.720:FF:000084">
    <property type="entry name" value="Short-chain dehydrogenase reductase"/>
    <property type="match status" value="1"/>
</dbReference>
<keyword evidence="5" id="KW-1185">Reference proteome</keyword>
<evidence type="ECO:0000313" key="4">
    <source>
        <dbReference type="EMBL" id="GCE09159.1"/>
    </source>
</evidence>
<dbReference type="PRINTS" id="PR00081">
    <property type="entry name" value="GDHRDH"/>
</dbReference>
<gene>
    <name evidence="4" type="ORF">KDAU_64880</name>
</gene>
<evidence type="ECO:0000256" key="2">
    <source>
        <dbReference type="ARBA" id="ARBA00023002"/>
    </source>
</evidence>
<dbReference type="GO" id="GO:0016491">
    <property type="term" value="F:oxidoreductase activity"/>
    <property type="evidence" value="ECO:0007669"/>
    <property type="project" value="UniProtKB-KW"/>
</dbReference>
<sequence>MKKGEMLIQSNEFSPEMMERHQPLKGKVALVTGASQSIGRAIAERLSRDGASVILHYRNHEHEAQQAVEAIRAQGGTVLALQADLTERGAIEHLFEEVHGHFGRIDIVVANAGVPHRMPIIEVTEEQFDQVFAINTRSVFFMLQEAARRVEPGGRLVVISSSTTYYPTQGVAVYAGSKAASKLFVEVMAQEIGQRQVTVNSVLVGATDSGFLEEYPLEEKQRIAQSSPMGRLGTPQDTADVVAFLASYDARWISGQHILTNGAAHI</sequence>
<proteinExistence type="inferred from homology"/>
<comment type="similarity">
    <text evidence="1">Belongs to the short-chain dehydrogenases/reductases (SDR) family.</text>
</comment>
<dbReference type="InterPro" id="IPR057326">
    <property type="entry name" value="KR_dom"/>
</dbReference>
<comment type="caution">
    <text evidence="4">The sequence shown here is derived from an EMBL/GenBank/DDBJ whole genome shotgun (WGS) entry which is preliminary data.</text>
</comment>
<feature type="domain" description="Ketoreductase" evidence="3">
    <location>
        <begin position="27"/>
        <end position="208"/>
    </location>
</feature>
<dbReference type="InterPro" id="IPR020904">
    <property type="entry name" value="Sc_DH/Rdtase_CS"/>
</dbReference>
<dbReference type="PANTHER" id="PTHR43639">
    <property type="entry name" value="OXIDOREDUCTASE, SHORT-CHAIN DEHYDROGENASE/REDUCTASE FAMILY (AFU_ORTHOLOGUE AFUA_5G02870)"/>
    <property type="match status" value="1"/>
</dbReference>
<evidence type="ECO:0000259" key="3">
    <source>
        <dbReference type="SMART" id="SM00822"/>
    </source>
</evidence>
<organism evidence="4 5">
    <name type="scientific">Dictyobacter aurantiacus</name>
    <dbReference type="NCBI Taxonomy" id="1936993"/>
    <lineage>
        <taxon>Bacteria</taxon>
        <taxon>Bacillati</taxon>
        <taxon>Chloroflexota</taxon>
        <taxon>Ktedonobacteria</taxon>
        <taxon>Ktedonobacterales</taxon>
        <taxon>Dictyobacteraceae</taxon>
        <taxon>Dictyobacter</taxon>
    </lineage>
</organism>
<dbReference type="PROSITE" id="PS00061">
    <property type="entry name" value="ADH_SHORT"/>
    <property type="match status" value="1"/>
</dbReference>
<dbReference type="AlphaFoldDB" id="A0A401ZQL5"/>
<dbReference type="SUPFAM" id="SSF51735">
    <property type="entry name" value="NAD(P)-binding Rossmann-fold domains"/>
    <property type="match status" value="1"/>
</dbReference>
<dbReference type="InterPro" id="IPR036291">
    <property type="entry name" value="NAD(P)-bd_dom_sf"/>
</dbReference>
<dbReference type="InterPro" id="IPR002347">
    <property type="entry name" value="SDR_fam"/>
</dbReference>
<dbReference type="PRINTS" id="PR00080">
    <property type="entry name" value="SDRFAMILY"/>
</dbReference>
<dbReference type="SMART" id="SM00822">
    <property type="entry name" value="PKS_KR"/>
    <property type="match status" value="1"/>
</dbReference>